<keyword evidence="1" id="KW-0479">Metal-binding</keyword>
<keyword evidence="3" id="KW-0862">Zinc</keyword>
<sequence length="1521" mass="173767">MDDTVEESPPICEYCLRVFDDGDPIIECAECSQPICFCKTCFSYGIEGGEHRRGHNYRVHKQKTREIVKIDKKLGNWGFEDDMSLVVSTRLTKAANWPFLGEQIGFTGVPQALADHFDKYFIRGQIGQFARDFVELMRVICVEDSRWWTHFDFISDSLKFQVIVRSWMESSEEFDPFNVQAVIRNLFIFLQKKRLEFEAEKIDGKKKLKMKTMIGNLMATEQPKVEQRQPSKSITIKEELSIDVGHEPSDDSESFSPRRSTRQSKTKSSEKRSGLRDRSSRRSIVEESESPPPSTSKRARAKVELGKVGKDDDSPRRRRTSGVSTSSPGQPSPQINVDDDFQFVKPMMKEKRHEDTPSTPTIRSRKSSSVLKETIGPFDRLFIPCDCPNSISSPISFCVRCGWSPGNAPHPYEPLWYIIERDNQVYVINTDAKQREIRCKFVKDDQNSLRILADTFNEFPVNQKTISRQNSIQNGEKKKKKEKAEEIEEEEEEDEDDMEIDEKDVGDLITDIELPPVLEMMSPLRRRSSVRATSRDSSRRSEASHASKMEEDGMDDGEEENEDGAQPKRLRKMSRKMRESLYGSEENDEQNPEAPLSSPLSSPTANQSLPKLDPESSPLREKPSENACTELEKFLEENEECDDPYAHLLDNVGPGWESNASDGDDDTSACDEIKRGALTETSFDERTATRRDSTGSKRAHNEITSHELNGDYWKPVTANREERNGRRGNRTLSPQNSLTASRGDSFDDLEVGVIPQLNPETHPEERDSLLSSDDGESGDEMFARRMKIPYANFIDQQPPFSVENNSSGKRNLHILKAASGIRPHWSSAVIGPAFARMKIDDSNKQSVEKVLRAVDVLHGWKKDEQEPIDVLECLTKPAPFPGRQIFAHLLSDSQRAGQALTGIPLSYVVKDDEEEEIQTAIYEGESDGGLSEMVKKTKWSDAGKIPRGVVGIGYKHTTSGDVCEEIVYPGDDEQDILFASNSGDKHKKLKMRTNQVFVAGPQTGTNQKPIVWKVEKAEKEINQENREIDETRRALIGSLLDFEGDLHYDEILFRYLENEKPKVPQNYQLDFKMTLDKKLNQVLFKFDSGSKGSADLFEPSTSGEKVDEQPILGKSFANGYTPQKKPKKVLDESDDEETDSPPTKYRKTNSAKMAKTSHFAENSDSGDDFKEELLEKQSRKMTEKIREIVTQRMKSKNAKRRGKSSEIDDESEGMKESEDDSGSSDDESDTETKSSKKTPASTKKIKKKKKKALTKTERRLQIIQKKRENLIRQAEKERNRIYEVVGHGRDLSSMACGGLPRMARLQFTEPGKDACKGKQDEIDMLAYYPGRVDFELELHNEMEEIMSRTLFKDYSGEHDSVLDMENEIKMIRAQRFNRVLAERLAANRAIHMHGKNKEYLEFLKRVNQGRQKPSEIVAEKNGEEAILCVIQQVLKPEEIENLLEKRQKVQEMMAKVKALQELQKQGHLEYDKEAKEQVERAVESAKPKEKKRKYKKTKFTTIANKYKDKVKWNKMRQFYKT</sequence>
<feature type="compositionally biased region" description="Basic and acidic residues" evidence="4">
    <location>
        <begin position="267"/>
        <end position="285"/>
    </location>
</feature>
<dbReference type="Pfam" id="PF25299">
    <property type="entry name" value="ZZ_ADA2"/>
    <property type="match status" value="1"/>
</dbReference>
<feature type="compositionally biased region" description="Basic and acidic residues" evidence="4">
    <location>
        <begin position="612"/>
        <end position="636"/>
    </location>
</feature>
<feature type="domain" description="Transcriptional adapter 2-alpha/beta-like" evidence="5">
    <location>
        <begin position="1324"/>
        <end position="1395"/>
    </location>
</feature>
<dbReference type="Pfam" id="PF22941">
    <property type="entry name" value="TADA2A-like_3rd"/>
    <property type="match status" value="1"/>
</dbReference>
<feature type="compositionally biased region" description="Acidic residues" evidence="4">
    <location>
        <begin position="552"/>
        <end position="563"/>
    </location>
</feature>
<feature type="compositionally biased region" description="Basic and acidic residues" evidence="4">
    <location>
        <begin position="533"/>
        <end position="551"/>
    </location>
</feature>
<dbReference type="WBParaSite" id="MBELARI_LOCUS16835">
    <property type="protein sequence ID" value="MBELARI_LOCUS16835"/>
    <property type="gene ID" value="MBELARI_LOCUS16835"/>
</dbReference>
<dbReference type="GO" id="GO:0008270">
    <property type="term" value="F:zinc ion binding"/>
    <property type="evidence" value="ECO:0007669"/>
    <property type="project" value="UniProtKB-KW"/>
</dbReference>
<feature type="compositionally biased region" description="Basic and acidic residues" evidence="4">
    <location>
        <begin position="671"/>
        <end position="709"/>
    </location>
</feature>
<keyword evidence="7" id="KW-1185">Reference proteome</keyword>
<feature type="compositionally biased region" description="Basic and acidic residues" evidence="4">
    <location>
        <begin position="301"/>
        <end position="315"/>
    </location>
</feature>
<evidence type="ECO:0000259" key="5">
    <source>
        <dbReference type="Pfam" id="PF22941"/>
    </source>
</evidence>
<organism evidence="7 8">
    <name type="scientific">Mesorhabditis belari</name>
    <dbReference type="NCBI Taxonomy" id="2138241"/>
    <lineage>
        <taxon>Eukaryota</taxon>
        <taxon>Metazoa</taxon>
        <taxon>Ecdysozoa</taxon>
        <taxon>Nematoda</taxon>
        <taxon>Chromadorea</taxon>
        <taxon>Rhabditida</taxon>
        <taxon>Rhabditina</taxon>
        <taxon>Rhabditomorpha</taxon>
        <taxon>Rhabditoidea</taxon>
        <taxon>Rhabditidae</taxon>
        <taxon>Mesorhabditinae</taxon>
        <taxon>Mesorhabditis</taxon>
    </lineage>
</organism>
<feature type="compositionally biased region" description="Basic and acidic residues" evidence="4">
    <location>
        <begin position="223"/>
        <end position="249"/>
    </location>
</feature>
<feature type="compositionally biased region" description="Acidic residues" evidence="4">
    <location>
        <begin position="1207"/>
        <end position="1229"/>
    </location>
</feature>
<dbReference type="PANTHER" id="PTHR35711:SF1">
    <property type="entry name" value="ECTODERMAL, ISOFORM F"/>
    <property type="match status" value="1"/>
</dbReference>
<feature type="domain" description="ZZ-type" evidence="6">
    <location>
        <begin position="12"/>
        <end position="59"/>
    </location>
</feature>
<feature type="region of interest" description="Disordered" evidence="4">
    <location>
        <begin position="1114"/>
        <end position="1168"/>
    </location>
</feature>
<feature type="region of interest" description="Disordered" evidence="4">
    <location>
        <begin position="467"/>
        <end position="777"/>
    </location>
</feature>
<evidence type="ECO:0000259" key="6">
    <source>
        <dbReference type="Pfam" id="PF25299"/>
    </source>
</evidence>
<evidence type="ECO:0000256" key="4">
    <source>
        <dbReference type="SAM" id="MobiDB-lite"/>
    </source>
</evidence>
<evidence type="ECO:0000313" key="7">
    <source>
        <dbReference type="Proteomes" id="UP000887575"/>
    </source>
</evidence>
<feature type="compositionally biased region" description="Polar residues" evidence="4">
    <location>
        <begin position="357"/>
        <end position="370"/>
    </location>
</feature>
<dbReference type="PANTHER" id="PTHR35711">
    <property type="entry name" value="EXPRESSED PROTEIN"/>
    <property type="match status" value="1"/>
</dbReference>
<dbReference type="InterPro" id="IPR000433">
    <property type="entry name" value="Znf_ZZ"/>
</dbReference>
<keyword evidence="2" id="KW-0863">Zinc-finger</keyword>
<evidence type="ECO:0000313" key="8">
    <source>
        <dbReference type="WBParaSite" id="MBELARI_LOCUS16835"/>
    </source>
</evidence>
<feature type="compositionally biased region" description="Acidic residues" evidence="4">
    <location>
        <begin position="485"/>
        <end position="504"/>
    </location>
</feature>
<dbReference type="InterPro" id="IPR055141">
    <property type="entry name" value="TADA2A_B-like_dom"/>
</dbReference>
<feature type="region of interest" description="Disordered" evidence="4">
    <location>
        <begin position="1190"/>
        <end position="1254"/>
    </location>
</feature>
<feature type="region of interest" description="Disordered" evidence="4">
    <location>
        <begin position="219"/>
        <end position="337"/>
    </location>
</feature>
<proteinExistence type="predicted"/>
<feature type="compositionally biased region" description="Basic residues" evidence="4">
    <location>
        <begin position="1243"/>
        <end position="1253"/>
    </location>
</feature>
<protein>
    <submittedName>
        <fullName evidence="8">Uncharacterized protein</fullName>
    </submittedName>
</protein>
<evidence type="ECO:0000256" key="1">
    <source>
        <dbReference type="ARBA" id="ARBA00022723"/>
    </source>
</evidence>
<evidence type="ECO:0000256" key="2">
    <source>
        <dbReference type="ARBA" id="ARBA00022771"/>
    </source>
</evidence>
<feature type="compositionally biased region" description="Polar residues" evidence="4">
    <location>
        <begin position="731"/>
        <end position="742"/>
    </location>
</feature>
<name>A0AAF3ES42_9BILA</name>
<dbReference type="Proteomes" id="UP000887575">
    <property type="component" value="Unassembled WGS sequence"/>
</dbReference>
<reference evidence="8" key="1">
    <citation type="submission" date="2024-02" db="UniProtKB">
        <authorList>
            <consortium name="WormBaseParasite"/>
        </authorList>
    </citation>
    <scope>IDENTIFICATION</scope>
</reference>
<feature type="compositionally biased region" description="Basic residues" evidence="4">
    <location>
        <begin position="1193"/>
        <end position="1202"/>
    </location>
</feature>
<feature type="region of interest" description="Disordered" evidence="4">
    <location>
        <begin position="349"/>
        <end position="370"/>
    </location>
</feature>
<accession>A0AAF3ES42</accession>
<evidence type="ECO:0000256" key="3">
    <source>
        <dbReference type="ARBA" id="ARBA00022833"/>
    </source>
</evidence>